<dbReference type="AlphaFoldDB" id="A0A9Q1F8S4"/>
<comment type="caution">
    <text evidence="8">The sequence shown here is derived from an EMBL/GenBank/DDBJ whole genome shotgun (WGS) entry which is preliminary data.</text>
</comment>
<dbReference type="CDD" id="cd09274">
    <property type="entry name" value="RNase_HI_RT_Ty3"/>
    <property type="match status" value="1"/>
</dbReference>
<gene>
    <name evidence="8" type="ORF">SKAU_G00209570</name>
</gene>
<accession>A0A9Q1F8S4</accession>
<evidence type="ECO:0000313" key="9">
    <source>
        <dbReference type="Proteomes" id="UP001152622"/>
    </source>
</evidence>
<dbReference type="PANTHER" id="PTHR37984:SF13">
    <property type="entry name" value="RIBONUCLEASE H"/>
    <property type="match status" value="1"/>
</dbReference>
<keyword evidence="1" id="KW-0808">Transferase</keyword>
<reference evidence="8" key="1">
    <citation type="journal article" date="2023" name="Science">
        <title>Genome structures resolve the early diversification of teleost fishes.</title>
        <authorList>
            <person name="Parey E."/>
            <person name="Louis A."/>
            <person name="Montfort J."/>
            <person name="Bouchez O."/>
            <person name="Roques C."/>
            <person name="Iampietro C."/>
            <person name="Lluch J."/>
            <person name="Castinel A."/>
            <person name="Donnadieu C."/>
            <person name="Desvignes T."/>
            <person name="Floi Bucao C."/>
            <person name="Jouanno E."/>
            <person name="Wen M."/>
            <person name="Mejri S."/>
            <person name="Dirks R."/>
            <person name="Jansen H."/>
            <person name="Henkel C."/>
            <person name="Chen W.J."/>
            <person name="Zahm M."/>
            <person name="Cabau C."/>
            <person name="Klopp C."/>
            <person name="Thompson A.W."/>
            <person name="Robinson-Rechavi M."/>
            <person name="Braasch I."/>
            <person name="Lecointre G."/>
            <person name="Bobe J."/>
            <person name="Postlethwait J.H."/>
            <person name="Berthelot C."/>
            <person name="Roest Crollius H."/>
            <person name="Guiguen Y."/>
        </authorList>
    </citation>
    <scope>NUCLEOTIDE SEQUENCE</scope>
    <source>
        <strain evidence="8">WJC10195</strain>
    </source>
</reference>
<name>A0A9Q1F8S4_SYNKA</name>
<dbReference type="GO" id="GO:0004519">
    <property type="term" value="F:endonuclease activity"/>
    <property type="evidence" value="ECO:0007669"/>
    <property type="project" value="UniProtKB-KW"/>
</dbReference>
<evidence type="ECO:0000256" key="4">
    <source>
        <dbReference type="ARBA" id="ARBA00022759"/>
    </source>
</evidence>
<evidence type="ECO:0000259" key="7">
    <source>
        <dbReference type="Pfam" id="PF17917"/>
    </source>
</evidence>
<evidence type="ECO:0000313" key="8">
    <source>
        <dbReference type="EMBL" id="KAJ8353390.1"/>
    </source>
</evidence>
<keyword evidence="3" id="KW-0540">Nuclease</keyword>
<keyword evidence="4" id="KW-0255">Endonuclease</keyword>
<dbReference type="InterPro" id="IPR050951">
    <property type="entry name" value="Retrovirus_Pol_polyprotein"/>
</dbReference>
<evidence type="ECO:0000256" key="6">
    <source>
        <dbReference type="ARBA" id="ARBA00022918"/>
    </source>
</evidence>
<dbReference type="OrthoDB" id="8024119at2759"/>
<dbReference type="InterPro" id="IPR041373">
    <property type="entry name" value="RT_RNaseH"/>
</dbReference>
<sequence>MHQRLCGLLQYVLQMRDRLEKYREEAMENLQEAQHAQKWWYDQALERREERPVLYLSRKLLPRETRYSTIEKECPAIKWALDSLQYYLLGREFDLDTDYRALICHDSQTSSIWERRERWAVAMSAYEYTIVYKPRKDHANADALRRLLIQDVERSGEMAGQVLMLDLMDDAPVSTTQIKHWTAKDVTLSQVYEYALLYSGVQEGGRCCTM</sequence>
<organism evidence="8 9">
    <name type="scientific">Synaphobranchus kaupii</name>
    <name type="common">Kaup's arrowtooth eel</name>
    <dbReference type="NCBI Taxonomy" id="118154"/>
    <lineage>
        <taxon>Eukaryota</taxon>
        <taxon>Metazoa</taxon>
        <taxon>Chordata</taxon>
        <taxon>Craniata</taxon>
        <taxon>Vertebrata</taxon>
        <taxon>Euteleostomi</taxon>
        <taxon>Actinopterygii</taxon>
        <taxon>Neopterygii</taxon>
        <taxon>Teleostei</taxon>
        <taxon>Anguilliformes</taxon>
        <taxon>Synaphobranchidae</taxon>
        <taxon>Synaphobranchus</taxon>
    </lineage>
</organism>
<dbReference type="GO" id="GO:0003964">
    <property type="term" value="F:RNA-directed DNA polymerase activity"/>
    <property type="evidence" value="ECO:0007669"/>
    <property type="project" value="UniProtKB-KW"/>
</dbReference>
<evidence type="ECO:0000256" key="1">
    <source>
        <dbReference type="ARBA" id="ARBA00022679"/>
    </source>
</evidence>
<evidence type="ECO:0000256" key="3">
    <source>
        <dbReference type="ARBA" id="ARBA00022722"/>
    </source>
</evidence>
<protein>
    <recommendedName>
        <fullName evidence="7">Reverse transcriptase RNase H-like domain-containing protein</fullName>
    </recommendedName>
</protein>
<dbReference type="SUPFAM" id="SSF56672">
    <property type="entry name" value="DNA/RNA polymerases"/>
    <property type="match status" value="1"/>
</dbReference>
<evidence type="ECO:0000256" key="5">
    <source>
        <dbReference type="ARBA" id="ARBA00022801"/>
    </source>
</evidence>
<dbReference type="Proteomes" id="UP001152622">
    <property type="component" value="Chromosome 7"/>
</dbReference>
<dbReference type="InterPro" id="IPR043502">
    <property type="entry name" value="DNA/RNA_pol_sf"/>
</dbReference>
<keyword evidence="2" id="KW-0548">Nucleotidyltransferase</keyword>
<evidence type="ECO:0000256" key="2">
    <source>
        <dbReference type="ARBA" id="ARBA00022695"/>
    </source>
</evidence>
<dbReference type="PANTHER" id="PTHR37984">
    <property type="entry name" value="PROTEIN CBG26694"/>
    <property type="match status" value="1"/>
</dbReference>
<keyword evidence="6" id="KW-0695">RNA-directed DNA polymerase</keyword>
<keyword evidence="9" id="KW-1185">Reference proteome</keyword>
<dbReference type="GO" id="GO:0016787">
    <property type="term" value="F:hydrolase activity"/>
    <property type="evidence" value="ECO:0007669"/>
    <property type="project" value="UniProtKB-KW"/>
</dbReference>
<proteinExistence type="predicted"/>
<keyword evidence="5" id="KW-0378">Hydrolase</keyword>
<dbReference type="EMBL" id="JAINUF010000007">
    <property type="protein sequence ID" value="KAJ8353390.1"/>
    <property type="molecule type" value="Genomic_DNA"/>
</dbReference>
<feature type="domain" description="Reverse transcriptase RNase H-like" evidence="7">
    <location>
        <begin position="43"/>
        <end position="126"/>
    </location>
</feature>
<dbReference type="Pfam" id="PF17917">
    <property type="entry name" value="RT_RNaseH"/>
    <property type="match status" value="1"/>
</dbReference>